<organism evidence="2 3">
    <name type="scientific">Aphanomyces euteiches</name>
    <dbReference type="NCBI Taxonomy" id="100861"/>
    <lineage>
        <taxon>Eukaryota</taxon>
        <taxon>Sar</taxon>
        <taxon>Stramenopiles</taxon>
        <taxon>Oomycota</taxon>
        <taxon>Saprolegniomycetes</taxon>
        <taxon>Saprolegniales</taxon>
        <taxon>Verrucalvaceae</taxon>
        <taxon>Aphanomyces</taxon>
    </lineage>
</organism>
<accession>A0A6G0X5R3</accession>
<evidence type="ECO:0000313" key="2">
    <source>
        <dbReference type="EMBL" id="KAF0735202.1"/>
    </source>
</evidence>
<dbReference type="EMBL" id="VJMJ01000101">
    <property type="protein sequence ID" value="KAF0735202.1"/>
    <property type="molecule type" value="Genomic_DNA"/>
</dbReference>
<evidence type="ECO:0000256" key="1">
    <source>
        <dbReference type="SAM" id="MobiDB-lite"/>
    </source>
</evidence>
<feature type="compositionally biased region" description="Acidic residues" evidence="1">
    <location>
        <begin position="226"/>
        <end position="242"/>
    </location>
</feature>
<feature type="compositionally biased region" description="Low complexity" evidence="1">
    <location>
        <begin position="89"/>
        <end position="99"/>
    </location>
</feature>
<reference evidence="2 3" key="1">
    <citation type="submission" date="2019-07" db="EMBL/GenBank/DDBJ databases">
        <title>Genomics analysis of Aphanomyces spp. identifies a new class of oomycete effector associated with host adaptation.</title>
        <authorList>
            <person name="Gaulin E."/>
        </authorList>
    </citation>
    <scope>NUCLEOTIDE SEQUENCE [LARGE SCALE GENOMIC DNA]</scope>
    <source>
        <strain evidence="2 3">ATCC 201684</strain>
    </source>
</reference>
<feature type="compositionally biased region" description="Basic residues" evidence="1">
    <location>
        <begin position="146"/>
        <end position="163"/>
    </location>
</feature>
<feature type="region of interest" description="Disordered" evidence="1">
    <location>
        <begin position="219"/>
        <end position="302"/>
    </location>
</feature>
<feature type="region of interest" description="Disordered" evidence="1">
    <location>
        <begin position="69"/>
        <end position="170"/>
    </location>
</feature>
<sequence length="353" mass="39419">MPKVSYRPIVQPTFGLISERSHAHRDSTAMTVVKSESLSPHRRLQTNLGQRFVCMLATMEHIARLNVDDEHGSHHNDSHHENNKTDSTPPAVAVAALPRPQDEIDPHLKPRRMSVPTTEHLASSRPPPRRSMPSIVPPATAIPTTTKKKRKKRRKKRIKRTWKTSHATWTRHATTSECQTLERPSSLRKLNILHKLNDLKPVASVVAARRNIATISTSPDLVLGGADDDLSEPSSESEDSVGDQDAPMEPSKIGALEESPARKITIDMRLTVDPPRPPSPPRQRDQGVHGLKTPADDKPTKPCKLNHAATFITPEMTLWLKKCGMFKVKPKRDVVLTMDDQVKQIKRPAALTH</sequence>
<gene>
    <name evidence="2" type="ORF">Ae201684_008411</name>
</gene>
<keyword evidence="3" id="KW-1185">Reference proteome</keyword>
<protein>
    <submittedName>
        <fullName evidence="2">Uncharacterized protein</fullName>
    </submittedName>
</protein>
<evidence type="ECO:0000313" key="3">
    <source>
        <dbReference type="Proteomes" id="UP000481153"/>
    </source>
</evidence>
<feature type="compositionally biased region" description="Basic and acidic residues" evidence="1">
    <location>
        <begin position="69"/>
        <end position="84"/>
    </location>
</feature>
<dbReference type="Proteomes" id="UP000481153">
    <property type="component" value="Unassembled WGS sequence"/>
</dbReference>
<name>A0A6G0X5R3_9STRA</name>
<comment type="caution">
    <text evidence="2">The sequence shown here is derived from an EMBL/GenBank/DDBJ whole genome shotgun (WGS) entry which is preliminary data.</text>
</comment>
<dbReference type="VEuPathDB" id="FungiDB:AeMF1_012183"/>
<dbReference type="AlphaFoldDB" id="A0A6G0X5R3"/>
<proteinExistence type="predicted"/>